<organism evidence="2 3">
    <name type="scientific">Halomonas halmophila</name>
    <dbReference type="NCBI Taxonomy" id="252"/>
    <lineage>
        <taxon>Bacteria</taxon>
        <taxon>Pseudomonadati</taxon>
        <taxon>Pseudomonadota</taxon>
        <taxon>Gammaproteobacteria</taxon>
        <taxon>Oceanospirillales</taxon>
        <taxon>Halomonadaceae</taxon>
        <taxon>Halomonas</taxon>
    </lineage>
</organism>
<gene>
    <name evidence="2" type="ORF">HHA01_27200</name>
</gene>
<evidence type="ECO:0000313" key="2">
    <source>
        <dbReference type="EMBL" id="GED23743.1"/>
    </source>
</evidence>
<feature type="transmembrane region" description="Helical" evidence="1">
    <location>
        <begin position="56"/>
        <end position="76"/>
    </location>
</feature>
<evidence type="ECO:0000256" key="1">
    <source>
        <dbReference type="SAM" id="Phobius"/>
    </source>
</evidence>
<keyword evidence="3" id="KW-1185">Reference proteome</keyword>
<accession>A0A4Y4F363</accession>
<dbReference type="Proteomes" id="UP000319812">
    <property type="component" value="Unassembled WGS sequence"/>
</dbReference>
<reference evidence="2 3" key="1">
    <citation type="submission" date="2019-06" db="EMBL/GenBank/DDBJ databases">
        <title>Whole genome shotgun sequence of Halomonas halmophila NBRC 15537.</title>
        <authorList>
            <person name="Hosoyama A."/>
            <person name="Uohara A."/>
            <person name="Ohji S."/>
            <person name="Ichikawa N."/>
        </authorList>
    </citation>
    <scope>NUCLEOTIDE SEQUENCE [LARGE SCALE GENOMIC DNA]</scope>
    <source>
        <strain evidence="2 3">NBRC 15537</strain>
    </source>
</reference>
<feature type="transmembrane region" description="Helical" evidence="1">
    <location>
        <begin position="7"/>
        <end position="25"/>
    </location>
</feature>
<feature type="transmembrane region" description="Helical" evidence="1">
    <location>
        <begin position="140"/>
        <end position="159"/>
    </location>
</feature>
<keyword evidence="1" id="KW-0472">Membrane</keyword>
<sequence>MANFGTHISVAAGSGCVLALGGWHFGLWTPWQAWPLMLLTTLGGILPDIDSDHSHSVRLVFGLLAFMSAAAGAWLLQSQLAFSYWLMACAGIYAGVRYVLAPLFKRCSVHRGIWHSLLAAVFFAWTGSTLSHAALGQPSWLAWTHGLALLVGCLVHLTLDELYSVDLEGARLKRSFGTALKLFDYDRPWRAVALILLMLAMLPWLPNWMGLQAVGQQWLALWPS</sequence>
<name>A0A4Y4F363_9GAMM</name>
<dbReference type="Pfam" id="PF04307">
    <property type="entry name" value="YdjM"/>
    <property type="match status" value="1"/>
</dbReference>
<comment type="caution">
    <text evidence="2">The sequence shown here is derived from an EMBL/GenBank/DDBJ whole genome shotgun (WGS) entry which is preliminary data.</text>
</comment>
<keyword evidence="1" id="KW-1133">Transmembrane helix</keyword>
<keyword evidence="1" id="KW-0812">Transmembrane</keyword>
<feature type="transmembrane region" description="Helical" evidence="1">
    <location>
        <begin position="191"/>
        <end position="209"/>
    </location>
</feature>
<dbReference type="AlphaFoldDB" id="A0A4Y4F363"/>
<evidence type="ECO:0000313" key="3">
    <source>
        <dbReference type="Proteomes" id="UP000319812"/>
    </source>
</evidence>
<feature type="transmembrane region" description="Helical" evidence="1">
    <location>
        <begin position="112"/>
        <end position="134"/>
    </location>
</feature>
<feature type="transmembrane region" description="Helical" evidence="1">
    <location>
        <begin position="82"/>
        <end position="100"/>
    </location>
</feature>
<dbReference type="InterPro" id="IPR007404">
    <property type="entry name" value="YdjM-like"/>
</dbReference>
<proteinExistence type="predicted"/>
<protein>
    <submittedName>
        <fullName evidence="2">Membrane protein</fullName>
    </submittedName>
</protein>
<dbReference type="OrthoDB" id="5295350at2"/>
<dbReference type="EMBL" id="BJOC01000047">
    <property type="protein sequence ID" value="GED23743.1"/>
    <property type="molecule type" value="Genomic_DNA"/>
</dbReference>
<dbReference type="RefSeq" id="WP_141321708.1">
    <property type="nucleotide sequence ID" value="NZ_BJOC01000047.1"/>
</dbReference>